<feature type="region of interest" description="Disordered" evidence="9">
    <location>
        <begin position="536"/>
        <end position="560"/>
    </location>
</feature>
<dbReference type="GO" id="GO:0015271">
    <property type="term" value="F:outward rectifier potassium channel activity"/>
    <property type="evidence" value="ECO:0007669"/>
    <property type="project" value="TreeGrafter"/>
</dbReference>
<proteinExistence type="inferred from homology"/>
<feature type="compositionally biased region" description="Polar residues" evidence="9">
    <location>
        <begin position="548"/>
        <end position="560"/>
    </location>
</feature>
<dbReference type="InterPro" id="IPR013099">
    <property type="entry name" value="K_chnl_dom"/>
</dbReference>
<dbReference type="SUPFAM" id="SSF81324">
    <property type="entry name" value="Voltage-gated potassium channels"/>
    <property type="match status" value="2"/>
</dbReference>
<dbReference type="GO" id="GO:0022841">
    <property type="term" value="F:potassium ion leak channel activity"/>
    <property type="evidence" value="ECO:0007669"/>
    <property type="project" value="TreeGrafter"/>
</dbReference>
<feature type="transmembrane region" description="Helical" evidence="10">
    <location>
        <begin position="210"/>
        <end position="231"/>
    </location>
</feature>
<evidence type="ECO:0000256" key="3">
    <source>
        <dbReference type="ARBA" id="ARBA00022692"/>
    </source>
</evidence>
<evidence type="ECO:0000256" key="9">
    <source>
        <dbReference type="SAM" id="MobiDB-lite"/>
    </source>
</evidence>
<feature type="transmembrane region" description="Helical" evidence="10">
    <location>
        <begin position="141"/>
        <end position="162"/>
    </location>
</feature>
<evidence type="ECO:0000259" key="11">
    <source>
        <dbReference type="Pfam" id="PF07885"/>
    </source>
</evidence>
<organism evidence="12 13">
    <name type="scientific">Candida viswanathii</name>
    <dbReference type="NCBI Taxonomy" id="5486"/>
    <lineage>
        <taxon>Eukaryota</taxon>
        <taxon>Fungi</taxon>
        <taxon>Dikarya</taxon>
        <taxon>Ascomycota</taxon>
        <taxon>Saccharomycotina</taxon>
        <taxon>Pichiomycetes</taxon>
        <taxon>Debaryomycetaceae</taxon>
        <taxon>Candida/Lodderomyces clade</taxon>
        <taxon>Candida</taxon>
    </lineage>
</organism>
<feature type="transmembrane region" description="Helical" evidence="10">
    <location>
        <begin position="411"/>
        <end position="429"/>
    </location>
</feature>
<evidence type="ECO:0000313" key="12">
    <source>
        <dbReference type="EMBL" id="RCK59376.1"/>
    </source>
</evidence>
<feature type="transmembrane region" description="Helical" evidence="10">
    <location>
        <begin position="252"/>
        <end position="270"/>
    </location>
</feature>
<keyword evidence="13" id="KW-1185">Reference proteome</keyword>
<dbReference type="GO" id="GO:0005886">
    <property type="term" value="C:plasma membrane"/>
    <property type="evidence" value="ECO:0007669"/>
    <property type="project" value="TreeGrafter"/>
</dbReference>
<dbReference type="Gene3D" id="1.10.287.70">
    <property type="match status" value="2"/>
</dbReference>
<protein>
    <submittedName>
        <fullName evidence="12">Outward-rectifier potassium channel TOK1</fullName>
    </submittedName>
</protein>
<comment type="subcellular location">
    <subcellularLocation>
        <location evidence="1">Membrane</location>
        <topology evidence="1">Multi-pass membrane protein</topology>
    </subcellularLocation>
</comment>
<feature type="domain" description="Potassium channel" evidence="11">
    <location>
        <begin position="265"/>
        <end position="331"/>
    </location>
</feature>
<evidence type="ECO:0000256" key="4">
    <source>
        <dbReference type="ARBA" id="ARBA00022989"/>
    </source>
</evidence>
<keyword evidence="6 10" id="KW-0472">Membrane</keyword>
<feature type="domain" description="Potassium channel" evidence="11">
    <location>
        <begin position="394"/>
        <end position="465"/>
    </location>
</feature>
<evidence type="ECO:0000313" key="13">
    <source>
        <dbReference type="Proteomes" id="UP000253472"/>
    </source>
</evidence>
<accession>A0A367Y0G7</accession>
<feature type="transmembrane region" description="Helical" evidence="10">
    <location>
        <begin position="174"/>
        <end position="198"/>
    </location>
</feature>
<comment type="caution">
    <text evidence="12">The sequence shown here is derived from an EMBL/GenBank/DDBJ whole genome shotgun (WGS) entry which is preliminary data.</text>
</comment>
<evidence type="ECO:0000256" key="8">
    <source>
        <dbReference type="RuleBase" id="RU003857"/>
    </source>
</evidence>
<evidence type="ECO:0000256" key="10">
    <source>
        <dbReference type="SAM" id="Phobius"/>
    </source>
</evidence>
<sequence>MKDAVKKAKDMIVPDPKLQNDLHDKGLQHYEDKLTPLLNNSYHGVNYKATTDSTSTDDKRLLKSPVALQHALSIPVETILNLNVRPGEPYFVLWFLISSYFPLIAACLGPLANMISIVGLIEHWKVSKATGHMVPDRPEVVVLNAMSLALGIIGNISLLMNFSRSVKYLISQTISILAWCFASAFLAAALLITHHNFIGVDPKYLPSEGFYFAAFTAAFYLTCTIILSVNFMGYRLHKYPPTFNLDQKQRTLMFYTIWFATWSIIGALVMGNLIDSLTYGSALYYCIVSFLTVGLGDILPQTAGAKVAVLVFSLIGVLVMGLIVATLRAVILSSAAPVIFWHNVEIARVKLIKELEAKDIHLSGDEAFHKMRVLRHKVRSRHNRISLGITVAVFLIFWLVGAAIFQQVEGWSYFNSMYFCFLCLITIGYGDYAPKKSLGRVFFVSWAVGAVPLMTILVSNVGDTLYVMCNDITAWFSTWMFSTQREYDEIKQFKKKLKEDQDDQITVSSAAVRREEMEEDQEIESLDELQRTLDEEDREMREDDEPLTSPSSKFSDVVSNTSKKPVVQAKQLEALRKRVALKKKTHLTLLEYLERLKPLINDSIEEPKRKYSHRQWSELLQSLGADEKYAADGYDGFWLGDNSPLRLPLVEPNYLVLKIYFHIEMVLRDMVELEIRDQELLDSLEAASENTSVSDLGMTTGRTIRFHGDE</sequence>
<comment type="similarity">
    <text evidence="8">Belongs to the two pore domain potassium channel (TC 1.A.1.8) family.</text>
</comment>
<keyword evidence="3 8" id="KW-0812">Transmembrane</keyword>
<dbReference type="PRINTS" id="PR01333">
    <property type="entry name" value="2POREKCHANEL"/>
</dbReference>
<keyword evidence="4 10" id="KW-1133">Transmembrane helix</keyword>
<evidence type="ECO:0000256" key="2">
    <source>
        <dbReference type="ARBA" id="ARBA00022448"/>
    </source>
</evidence>
<keyword evidence="5 8" id="KW-0406">Ion transport</keyword>
<evidence type="ECO:0000256" key="1">
    <source>
        <dbReference type="ARBA" id="ARBA00004141"/>
    </source>
</evidence>
<gene>
    <name evidence="12" type="primary">TOK1</name>
    <name evidence="12" type="ORF">Cantr_07126</name>
</gene>
<evidence type="ECO:0000256" key="7">
    <source>
        <dbReference type="ARBA" id="ARBA00023303"/>
    </source>
</evidence>
<feature type="transmembrane region" description="Helical" evidence="10">
    <location>
        <begin position="307"/>
        <end position="325"/>
    </location>
</feature>
<dbReference type="OrthoDB" id="297496at2759"/>
<evidence type="ECO:0000256" key="5">
    <source>
        <dbReference type="ARBA" id="ARBA00023065"/>
    </source>
</evidence>
<name>A0A367Y0G7_9ASCO</name>
<feature type="transmembrane region" description="Helical" evidence="10">
    <location>
        <begin position="385"/>
        <end position="405"/>
    </location>
</feature>
<dbReference type="GO" id="GO:0030322">
    <property type="term" value="P:stabilization of membrane potential"/>
    <property type="evidence" value="ECO:0007669"/>
    <property type="project" value="TreeGrafter"/>
</dbReference>
<dbReference type="AlphaFoldDB" id="A0A367Y0G7"/>
<keyword evidence="2 8" id="KW-0813">Transport</keyword>
<dbReference type="Proteomes" id="UP000253472">
    <property type="component" value="Unassembled WGS sequence"/>
</dbReference>
<dbReference type="STRING" id="5486.A0A367Y0G7"/>
<dbReference type="Pfam" id="PF07885">
    <property type="entry name" value="Ion_trans_2"/>
    <property type="match status" value="2"/>
</dbReference>
<dbReference type="PANTHER" id="PTHR11003:SF342">
    <property type="entry name" value="OUTWARD-RECTIFIER POTASSIUM CHANNEL TOK1"/>
    <property type="match status" value="1"/>
</dbReference>
<feature type="transmembrane region" description="Helical" evidence="10">
    <location>
        <begin position="441"/>
        <end position="462"/>
    </location>
</feature>
<evidence type="ECO:0000256" key="6">
    <source>
        <dbReference type="ARBA" id="ARBA00023136"/>
    </source>
</evidence>
<reference evidence="12 13" key="1">
    <citation type="submission" date="2018-06" db="EMBL/GenBank/DDBJ databases">
        <title>Whole genome sequencing of Candida tropicalis (genome annotated by CSBL at Korea University).</title>
        <authorList>
            <person name="Ahn J."/>
        </authorList>
    </citation>
    <scope>NUCLEOTIDE SEQUENCE [LARGE SCALE GENOMIC DNA]</scope>
    <source>
        <strain evidence="12 13">ATCC 20962</strain>
    </source>
</reference>
<dbReference type="InterPro" id="IPR003280">
    <property type="entry name" value="2pore_dom_K_chnl"/>
</dbReference>
<keyword evidence="7 8" id="KW-0407">Ion channel</keyword>
<dbReference type="PANTHER" id="PTHR11003">
    <property type="entry name" value="POTASSIUM CHANNEL, SUBFAMILY K"/>
    <property type="match status" value="1"/>
</dbReference>
<feature type="transmembrane region" description="Helical" evidence="10">
    <location>
        <begin position="91"/>
        <end position="121"/>
    </location>
</feature>
<dbReference type="EMBL" id="QLNQ01000027">
    <property type="protein sequence ID" value="RCK59376.1"/>
    <property type="molecule type" value="Genomic_DNA"/>
</dbReference>